<evidence type="ECO:0000256" key="6">
    <source>
        <dbReference type="ARBA" id="ARBA00022679"/>
    </source>
</evidence>
<evidence type="ECO:0000256" key="8">
    <source>
        <dbReference type="ARBA" id="ARBA00023027"/>
    </source>
</evidence>
<dbReference type="InterPro" id="IPR001509">
    <property type="entry name" value="Epimerase_deHydtase"/>
</dbReference>
<evidence type="ECO:0000256" key="2">
    <source>
        <dbReference type="ARBA" id="ARBA00001911"/>
    </source>
</evidence>
<comment type="cofactor">
    <cofactor evidence="2">
        <name>NAD(+)</name>
        <dbReference type="ChEBI" id="CHEBI:57540"/>
    </cofactor>
</comment>
<keyword evidence="15" id="KW-1185">Reference proteome</keyword>
<dbReference type="InterPro" id="IPR005771">
    <property type="entry name" value="GalU_uridylyltTrfase_bac/arc"/>
</dbReference>
<dbReference type="PANTHER" id="PTHR43725:SF47">
    <property type="entry name" value="UDP-GLUCOSE 4-EPIMERASE"/>
    <property type="match status" value="1"/>
</dbReference>
<dbReference type="NCBIfam" id="NF007956">
    <property type="entry name" value="PRK10675.1"/>
    <property type="match status" value="1"/>
</dbReference>
<dbReference type="InterPro" id="IPR005835">
    <property type="entry name" value="NTP_transferase_dom"/>
</dbReference>
<dbReference type="HOGENOM" id="CLU_444380_0_0_1"/>
<sequence>MAILVTGGAGYIGSHTVLSLLERGEDVVVLDNLSNSSAESLQRVEKLTGKAAVFYQGDVQDAECLHRIFGAHDITAVIHFAGLKAVGESTRKPLEYYQNNVTGTLVLLDAMRRAGVHDFIFSSSATVYGANSPVPYVETTPIGGTTSPYGTSKLMVEQILQDFAKAEPQFSIIALRYFNPVGAHESGLIGEDPNGIPNNLLPYISQVAIGKLEKLGIFGGDYPTKDGTGERDYIHVMDLADGHLKAMDHLAKISGFKAYNLGAGVGHSVLAMVQAFEKASGVTIPYQILPRRDGDLPAFWANADLAYQELGWKSLGAPTDMLKAVIPVAGLGTRMLPATKAIPKEMLPVVDKPLIQYIVNECVAAGIKEIILVTHSSKNAIENHFDTSFELESMLESRVKRQLLEEVQSICPKGVTLMHVRQGQSKGLGHAVLCARPLIGDAPFAVLLPDVLMDDIASDLTKDNLASMIAEFEAHGRSQIMVEPVPEKDVSKYGVVDCRGVAVAPGQSVPMHAIVEKPSQEEAPSNLAVVGRYVLAADIWPLLEKTPYGAGGEIQLTDAIAMLMEQKPVEAFAMVGRSHDCGDKLGYMKAFVEYGLRHPTQGEAFSEWLKGMLQA</sequence>
<dbReference type="SUPFAM" id="SSF51735">
    <property type="entry name" value="NAD(P)-binding Rossmann-fold domains"/>
    <property type="match status" value="1"/>
</dbReference>
<evidence type="ECO:0000256" key="7">
    <source>
        <dbReference type="ARBA" id="ARBA00022695"/>
    </source>
</evidence>
<comment type="similarity">
    <text evidence="4">Belongs to the UDPGP type 2 family.</text>
</comment>
<dbReference type="EMBL" id="CM000130">
    <property type="protein sequence ID" value="EAY97777.1"/>
    <property type="molecule type" value="Genomic_DNA"/>
</dbReference>
<keyword evidence="10" id="KW-0413">Isomerase</keyword>
<evidence type="ECO:0000259" key="13">
    <source>
        <dbReference type="Pfam" id="PF01370"/>
    </source>
</evidence>
<feature type="domain" description="NAD-dependent epimerase/dehydratase" evidence="13">
    <location>
        <begin position="3"/>
        <end position="262"/>
    </location>
</feature>
<comment type="catalytic activity">
    <reaction evidence="11">
        <text>alpha-D-glucose 1-phosphate + UTP + H(+) = UDP-alpha-D-glucose + diphosphate</text>
        <dbReference type="Rhea" id="RHEA:19889"/>
        <dbReference type="ChEBI" id="CHEBI:15378"/>
        <dbReference type="ChEBI" id="CHEBI:33019"/>
        <dbReference type="ChEBI" id="CHEBI:46398"/>
        <dbReference type="ChEBI" id="CHEBI:58601"/>
        <dbReference type="ChEBI" id="CHEBI:58885"/>
        <dbReference type="EC" id="2.7.7.9"/>
    </reaction>
</comment>
<dbReference type="CDD" id="cd05247">
    <property type="entry name" value="UDP_G4E_1_SDR_e"/>
    <property type="match status" value="1"/>
</dbReference>
<organism evidence="14 15">
    <name type="scientific">Oryza sativa subsp. indica</name>
    <name type="common">Rice</name>
    <dbReference type="NCBI Taxonomy" id="39946"/>
    <lineage>
        <taxon>Eukaryota</taxon>
        <taxon>Viridiplantae</taxon>
        <taxon>Streptophyta</taxon>
        <taxon>Embryophyta</taxon>
        <taxon>Tracheophyta</taxon>
        <taxon>Spermatophyta</taxon>
        <taxon>Magnoliopsida</taxon>
        <taxon>Liliopsida</taxon>
        <taxon>Poales</taxon>
        <taxon>Poaceae</taxon>
        <taxon>BOP clade</taxon>
        <taxon>Oryzoideae</taxon>
        <taxon>Oryzeae</taxon>
        <taxon>Oryzinae</taxon>
        <taxon>Oryza</taxon>
        <taxon>Oryza sativa</taxon>
    </lineage>
</organism>
<dbReference type="Gene3D" id="3.90.550.10">
    <property type="entry name" value="Spore Coat Polysaccharide Biosynthesis Protein SpsA, Chain A"/>
    <property type="match status" value="1"/>
</dbReference>
<dbReference type="GO" id="GO:0006012">
    <property type="term" value="P:galactose metabolic process"/>
    <property type="evidence" value="ECO:0007669"/>
    <property type="project" value="UniProtKB-KW"/>
</dbReference>
<keyword evidence="6" id="KW-0808">Transferase</keyword>
<dbReference type="Proteomes" id="UP000007015">
    <property type="component" value="Chromosome 5"/>
</dbReference>
<dbReference type="CDD" id="cd02541">
    <property type="entry name" value="UGPase_prokaryotic"/>
    <property type="match status" value="1"/>
</dbReference>
<evidence type="ECO:0000256" key="1">
    <source>
        <dbReference type="ARBA" id="ARBA00000083"/>
    </source>
</evidence>
<protein>
    <submittedName>
        <fullName evidence="14">Uncharacterized protein</fullName>
    </submittedName>
</protein>
<dbReference type="InterPro" id="IPR005886">
    <property type="entry name" value="UDP_G4E"/>
</dbReference>
<dbReference type="GO" id="GO:0003978">
    <property type="term" value="F:UDP-glucose 4-epimerase activity"/>
    <property type="evidence" value="ECO:0007669"/>
    <property type="project" value="UniProtKB-EC"/>
</dbReference>
<dbReference type="GO" id="GO:0003983">
    <property type="term" value="F:UTP:glucose-1-phosphate uridylyltransferase activity"/>
    <property type="evidence" value="ECO:0007669"/>
    <property type="project" value="UniProtKB-EC"/>
</dbReference>
<reference evidence="14 15" key="1">
    <citation type="journal article" date="2005" name="PLoS Biol.">
        <title>The genomes of Oryza sativa: a history of duplications.</title>
        <authorList>
            <person name="Yu J."/>
            <person name="Wang J."/>
            <person name="Lin W."/>
            <person name="Li S."/>
            <person name="Li H."/>
            <person name="Zhou J."/>
            <person name="Ni P."/>
            <person name="Dong W."/>
            <person name="Hu S."/>
            <person name="Zeng C."/>
            <person name="Zhang J."/>
            <person name="Zhang Y."/>
            <person name="Li R."/>
            <person name="Xu Z."/>
            <person name="Li S."/>
            <person name="Li X."/>
            <person name="Zheng H."/>
            <person name="Cong L."/>
            <person name="Lin L."/>
            <person name="Yin J."/>
            <person name="Geng J."/>
            <person name="Li G."/>
            <person name="Shi J."/>
            <person name="Liu J."/>
            <person name="Lv H."/>
            <person name="Li J."/>
            <person name="Wang J."/>
            <person name="Deng Y."/>
            <person name="Ran L."/>
            <person name="Shi X."/>
            <person name="Wang X."/>
            <person name="Wu Q."/>
            <person name="Li C."/>
            <person name="Ren X."/>
            <person name="Wang J."/>
            <person name="Wang X."/>
            <person name="Li D."/>
            <person name="Liu D."/>
            <person name="Zhang X."/>
            <person name="Ji Z."/>
            <person name="Zhao W."/>
            <person name="Sun Y."/>
            <person name="Zhang Z."/>
            <person name="Bao J."/>
            <person name="Han Y."/>
            <person name="Dong L."/>
            <person name="Ji J."/>
            <person name="Chen P."/>
            <person name="Wu S."/>
            <person name="Liu J."/>
            <person name="Xiao Y."/>
            <person name="Bu D."/>
            <person name="Tan J."/>
            <person name="Yang L."/>
            <person name="Ye C."/>
            <person name="Zhang J."/>
            <person name="Xu J."/>
            <person name="Zhou Y."/>
            <person name="Yu Y."/>
            <person name="Zhang B."/>
            <person name="Zhuang S."/>
            <person name="Wei H."/>
            <person name="Liu B."/>
            <person name="Lei M."/>
            <person name="Yu H."/>
            <person name="Li Y."/>
            <person name="Xu H."/>
            <person name="Wei S."/>
            <person name="He X."/>
            <person name="Fang L."/>
            <person name="Zhang Z."/>
            <person name="Zhang Y."/>
            <person name="Huang X."/>
            <person name="Su Z."/>
            <person name="Tong W."/>
            <person name="Li J."/>
            <person name="Tong Z."/>
            <person name="Li S."/>
            <person name="Ye J."/>
            <person name="Wang L."/>
            <person name="Fang L."/>
            <person name="Lei T."/>
            <person name="Chen C."/>
            <person name="Chen H."/>
            <person name="Xu Z."/>
            <person name="Li H."/>
            <person name="Huang H."/>
            <person name="Zhang F."/>
            <person name="Xu H."/>
            <person name="Li N."/>
            <person name="Zhao C."/>
            <person name="Li S."/>
            <person name="Dong L."/>
            <person name="Huang Y."/>
            <person name="Li L."/>
            <person name="Xi Y."/>
            <person name="Qi Q."/>
            <person name="Li W."/>
            <person name="Zhang B."/>
            <person name="Hu W."/>
            <person name="Zhang Y."/>
            <person name="Tian X."/>
            <person name="Jiao Y."/>
            <person name="Liang X."/>
            <person name="Jin J."/>
            <person name="Gao L."/>
            <person name="Zheng W."/>
            <person name="Hao B."/>
            <person name="Liu S."/>
            <person name="Wang W."/>
            <person name="Yuan L."/>
            <person name="Cao M."/>
            <person name="McDermott J."/>
            <person name="Samudrala R."/>
            <person name="Wang J."/>
            <person name="Wong G.K."/>
            <person name="Yang H."/>
        </authorList>
    </citation>
    <scope>NUCLEOTIDE SEQUENCE [LARGE SCALE GENOMIC DNA]</scope>
    <source>
        <strain evidence="15">cv. 93-11</strain>
    </source>
</reference>
<evidence type="ECO:0000259" key="12">
    <source>
        <dbReference type="Pfam" id="PF00483"/>
    </source>
</evidence>
<keyword evidence="8" id="KW-0520">NAD</keyword>
<gene>
    <name evidence="14" type="ORF">OsI_19689</name>
</gene>
<dbReference type="Pfam" id="PF00483">
    <property type="entry name" value="NTP_transferase"/>
    <property type="match status" value="1"/>
</dbReference>
<evidence type="ECO:0000256" key="5">
    <source>
        <dbReference type="ARBA" id="ARBA00007637"/>
    </source>
</evidence>
<dbReference type="Pfam" id="PF01370">
    <property type="entry name" value="Epimerase"/>
    <property type="match status" value="1"/>
</dbReference>
<dbReference type="STRING" id="39946.A2Y3W7"/>
<keyword evidence="9" id="KW-0299">Galactose metabolism</keyword>
<comment type="pathway">
    <text evidence="3">Carbohydrate metabolism; galactose metabolism.</text>
</comment>
<dbReference type="NCBIfam" id="TIGR01099">
    <property type="entry name" value="galU"/>
    <property type="match status" value="1"/>
</dbReference>
<evidence type="ECO:0000256" key="9">
    <source>
        <dbReference type="ARBA" id="ARBA00023144"/>
    </source>
</evidence>
<dbReference type="Gramene" id="BGIOSGA018186-TA">
    <property type="protein sequence ID" value="BGIOSGA018186-PA"/>
    <property type="gene ID" value="BGIOSGA018186"/>
</dbReference>
<dbReference type="GO" id="GO:0005829">
    <property type="term" value="C:cytosol"/>
    <property type="evidence" value="ECO:0007669"/>
    <property type="project" value="TreeGrafter"/>
</dbReference>
<feature type="domain" description="Nucleotidyl transferase" evidence="12">
    <location>
        <begin position="323"/>
        <end position="592"/>
    </location>
</feature>
<evidence type="ECO:0000256" key="3">
    <source>
        <dbReference type="ARBA" id="ARBA00004947"/>
    </source>
</evidence>
<dbReference type="InterPro" id="IPR029044">
    <property type="entry name" value="Nucleotide-diphossugar_trans"/>
</dbReference>
<evidence type="ECO:0000256" key="11">
    <source>
        <dbReference type="ARBA" id="ARBA00048128"/>
    </source>
</evidence>
<name>A2Y3W7_ORYSI</name>
<dbReference type="InterPro" id="IPR036291">
    <property type="entry name" value="NAD(P)-bd_dom_sf"/>
</dbReference>
<evidence type="ECO:0000313" key="15">
    <source>
        <dbReference type="Proteomes" id="UP000007015"/>
    </source>
</evidence>
<keyword evidence="9" id="KW-0119">Carbohydrate metabolism</keyword>
<dbReference type="Gene3D" id="3.90.25.10">
    <property type="entry name" value="UDP-galactose 4-epimerase, domain 1"/>
    <property type="match status" value="1"/>
</dbReference>
<dbReference type="SUPFAM" id="SSF53448">
    <property type="entry name" value="Nucleotide-diphospho-sugar transferases"/>
    <property type="match status" value="1"/>
</dbReference>
<dbReference type="Gene3D" id="3.40.50.720">
    <property type="entry name" value="NAD(P)-binding Rossmann-like Domain"/>
    <property type="match status" value="1"/>
</dbReference>
<dbReference type="GO" id="GO:0006011">
    <property type="term" value="P:UDP-alpha-D-glucose metabolic process"/>
    <property type="evidence" value="ECO:0007669"/>
    <property type="project" value="InterPro"/>
</dbReference>
<keyword evidence="7" id="KW-0548">Nucleotidyltransferase</keyword>
<evidence type="ECO:0000313" key="14">
    <source>
        <dbReference type="EMBL" id="EAY97777.1"/>
    </source>
</evidence>
<evidence type="ECO:0000256" key="4">
    <source>
        <dbReference type="ARBA" id="ARBA00006890"/>
    </source>
</evidence>
<comment type="similarity">
    <text evidence="5">Belongs to the NAD(P)-dependent epimerase/dehydratase family.</text>
</comment>
<evidence type="ECO:0000256" key="10">
    <source>
        <dbReference type="ARBA" id="ARBA00023235"/>
    </source>
</evidence>
<proteinExistence type="inferred from homology"/>
<comment type="catalytic activity">
    <reaction evidence="1">
        <text>UDP-alpha-D-glucose = UDP-alpha-D-galactose</text>
        <dbReference type="Rhea" id="RHEA:22168"/>
        <dbReference type="ChEBI" id="CHEBI:58885"/>
        <dbReference type="ChEBI" id="CHEBI:66914"/>
        <dbReference type="EC" id="5.1.3.2"/>
    </reaction>
</comment>
<dbReference type="AlphaFoldDB" id="A2Y3W7"/>
<dbReference type="NCBIfam" id="TIGR01179">
    <property type="entry name" value="galE"/>
    <property type="match status" value="1"/>
</dbReference>
<dbReference type="PANTHER" id="PTHR43725">
    <property type="entry name" value="UDP-GLUCOSE 4-EPIMERASE"/>
    <property type="match status" value="1"/>
</dbReference>
<accession>A2Y3W7</accession>